<protein>
    <submittedName>
        <fullName evidence="2">Metallophosphoesterase</fullName>
    </submittedName>
</protein>
<sequence length="226" mass="25021">MTLPYDDRALVLDDVLVVADLHVGRGTGGDLAFPVGSNADLVERFRSLTERHDPREVVVAGDLLHSFQTVPRTVEDTVSGLRAACRETGARLIVTPGNHDTMLDSVWDGPTEREYRLGDTVVCHGHETPDSEAERYVVGHDHPTIEIEGQRRPCYLVGPGQYGDSEVLMLPSFNKLNAGVVVNRMSAADFQSPLVTDADRLEPVVWDESRRETLSFPALGEFRRML</sequence>
<dbReference type="PIRSF" id="PIRSF000887">
    <property type="entry name" value="Pesterase_MJ0037"/>
    <property type="match status" value="1"/>
</dbReference>
<dbReference type="GO" id="GO:0016787">
    <property type="term" value="F:hydrolase activity"/>
    <property type="evidence" value="ECO:0007669"/>
    <property type="project" value="InterPro"/>
</dbReference>
<dbReference type="Pfam" id="PF00149">
    <property type="entry name" value="Metallophos"/>
    <property type="match status" value="1"/>
</dbReference>
<dbReference type="CDD" id="cd07391">
    <property type="entry name" value="MPP_PF1019"/>
    <property type="match status" value="1"/>
</dbReference>
<dbReference type="InterPro" id="IPR024173">
    <property type="entry name" value="Pesterase_MJ0037-like"/>
</dbReference>
<dbReference type="OrthoDB" id="18264at2157"/>
<comment type="caution">
    <text evidence="2">The sequence shown here is derived from an EMBL/GenBank/DDBJ whole genome shotgun (WGS) entry which is preliminary data.</text>
</comment>
<evidence type="ECO:0000259" key="1">
    <source>
        <dbReference type="Pfam" id="PF00149"/>
    </source>
</evidence>
<dbReference type="Gene3D" id="3.60.21.10">
    <property type="match status" value="1"/>
</dbReference>
<dbReference type="AlphaFoldDB" id="A0A8J8C3N7"/>
<dbReference type="InterPro" id="IPR004843">
    <property type="entry name" value="Calcineurin-like_PHP"/>
</dbReference>
<dbReference type="InterPro" id="IPR029052">
    <property type="entry name" value="Metallo-depent_PP-like"/>
</dbReference>
<keyword evidence="3" id="KW-1185">Reference proteome</keyword>
<gene>
    <name evidence="2" type="ORF">KTS45_03545</name>
</gene>
<dbReference type="EMBL" id="JAHQXF010000001">
    <property type="protein sequence ID" value="MBV0923264.1"/>
    <property type="molecule type" value="Genomic_DNA"/>
</dbReference>
<evidence type="ECO:0000313" key="3">
    <source>
        <dbReference type="Proteomes" id="UP000766550"/>
    </source>
</evidence>
<name>A0A8J8C3N7_9EURY</name>
<dbReference type="Proteomes" id="UP000766550">
    <property type="component" value="Unassembled WGS sequence"/>
</dbReference>
<dbReference type="PANTHER" id="PTHR39323">
    <property type="entry name" value="BLR1149 PROTEIN"/>
    <property type="match status" value="1"/>
</dbReference>
<organism evidence="2 3">
    <name type="scientific">Haloarcula limicola</name>
    <dbReference type="NCBI Taxonomy" id="1429915"/>
    <lineage>
        <taxon>Archaea</taxon>
        <taxon>Methanobacteriati</taxon>
        <taxon>Methanobacteriota</taxon>
        <taxon>Stenosarchaea group</taxon>
        <taxon>Halobacteria</taxon>
        <taxon>Halobacteriales</taxon>
        <taxon>Haloarculaceae</taxon>
        <taxon>Haloarcula</taxon>
    </lineage>
</organism>
<feature type="domain" description="Calcineurin-like phosphoesterase" evidence="1">
    <location>
        <begin position="15"/>
        <end position="107"/>
    </location>
</feature>
<proteinExistence type="predicted"/>
<dbReference type="RefSeq" id="WP_162316407.1">
    <property type="nucleotide sequence ID" value="NZ_JAHQXF010000001.1"/>
</dbReference>
<reference evidence="2 3" key="1">
    <citation type="submission" date="2021-06" db="EMBL/GenBank/DDBJ databases">
        <title>New haloarchaea isolates fom saline soil.</title>
        <authorList>
            <person name="Duran-Viseras A."/>
            <person name="Sanchez-Porro C.S."/>
            <person name="Ventosa A."/>
        </authorList>
    </citation>
    <scope>NUCLEOTIDE SEQUENCE [LARGE SCALE GENOMIC DNA]</scope>
    <source>
        <strain evidence="2 3">JCM 183640</strain>
    </source>
</reference>
<dbReference type="SUPFAM" id="SSF56300">
    <property type="entry name" value="Metallo-dependent phosphatases"/>
    <property type="match status" value="1"/>
</dbReference>
<accession>A0A8J8C3N7</accession>
<evidence type="ECO:0000313" key="2">
    <source>
        <dbReference type="EMBL" id="MBV0923264.1"/>
    </source>
</evidence>
<dbReference type="PANTHER" id="PTHR39323:SF1">
    <property type="entry name" value="BLR1149 PROTEIN"/>
    <property type="match status" value="1"/>
</dbReference>